<dbReference type="InterPro" id="IPR025877">
    <property type="entry name" value="MobA-like_NTP_Trfase"/>
</dbReference>
<evidence type="ECO:0000256" key="1">
    <source>
        <dbReference type="ARBA" id="ARBA00022679"/>
    </source>
</evidence>
<dbReference type="PANTHER" id="PTHR19136:SF81">
    <property type="entry name" value="MOLYBDENUM COFACTOR GUANYLYLTRANSFERASE"/>
    <property type="match status" value="1"/>
</dbReference>
<proteinExistence type="predicted"/>
<dbReference type="SUPFAM" id="SSF53448">
    <property type="entry name" value="Nucleotide-diphospho-sugar transferases"/>
    <property type="match status" value="1"/>
</dbReference>
<comment type="caution">
    <text evidence="3">The sequence shown here is derived from an EMBL/GenBank/DDBJ whole genome shotgun (WGS) entry which is preliminary data.</text>
</comment>
<dbReference type="Pfam" id="PF12804">
    <property type="entry name" value="NTP_transf_3"/>
    <property type="match status" value="1"/>
</dbReference>
<name>A0A7C3DEP7_MEIRU</name>
<dbReference type="InterPro" id="IPR029044">
    <property type="entry name" value="Nucleotide-diphossugar_trans"/>
</dbReference>
<dbReference type="PANTHER" id="PTHR19136">
    <property type="entry name" value="MOLYBDENUM COFACTOR GUANYLYLTRANSFERASE"/>
    <property type="match status" value="1"/>
</dbReference>
<keyword evidence="3" id="KW-0548">Nucleotidyltransferase</keyword>
<feature type="domain" description="MobA-like NTP transferase" evidence="2">
    <location>
        <begin position="3"/>
        <end position="118"/>
    </location>
</feature>
<dbReference type="Gene3D" id="3.90.550.10">
    <property type="entry name" value="Spore Coat Polysaccharide Biosynthesis Protein SpsA, Chain A"/>
    <property type="match status" value="1"/>
</dbReference>
<evidence type="ECO:0000313" key="3">
    <source>
        <dbReference type="EMBL" id="HFG19669.1"/>
    </source>
</evidence>
<organism evidence="3">
    <name type="scientific">Meiothermus ruber</name>
    <dbReference type="NCBI Taxonomy" id="277"/>
    <lineage>
        <taxon>Bacteria</taxon>
        <taxon>Thermotogati</taxon>
        <taxon>Deinococcota</taxon>
        <taxon>Deinococci</taxon>
        <taxon>Thermales</taxon>
        <taxon>Thermaceae</taxon>
        <taxon>Meiothermus</taxon>
    </lineage>
</organism>
<dbReference type="EMBL" id="DSWI01000009">
    <property type="protein sequence ID" value="HFG19669.1"/>
    <property type="molecule type" value="Genomic_DNA"/>
</dbReference>
<keyword evidence="1 3" id="KW-0808">Transferase</keyword>
<reference evidence="3" key="1">
    <citation type="journal article" date="2020" name="mSystems">
        <title>Genome- and Community-Level Interaction Insights into Carbon Utilization and Element Cycling Functions of Hydrothermarchaeota in Hydrothermal Sediment.</title>
        <authorList>
            <person name="Zhou Z."/>
            <person name="Liu Y."/>
            <person name="Xu W."/>
            <person name="Pan J."/>
            <person name="Luo Z.H."/>
            <person name="Li M."/>
        </authorList>
    </citation>
    <scope>NUCLEOTIDE SEQUENCE [LARGE SCALE GENOMIC DNA]</scope>
    <source>
        <strain evidence="3">SpSt-524</strain>
    </source>
</reference>
<evidence type="ECO:0000259" key="2">
    <source>
        <dbReference type="Pfam" id="PF12804"/>
    </source>
</evidence>
<protein>
    <submittedName>
        <fullName evidence="3">Acylneuraminate cytidylyltransferase</fullName>
    </submittedName>
</protein>
<dbReference type="GO" id="GO:0016779">
    <property type="term" value="F:nucleotidyltransferase activity"/>
    <property type="evidence" value="ECO:0007669"/>
    <property type="project" value="UniProtKB-KW"/>
</dbReference>
<dbReference type="AlphaFoldDB" id="A0A7C3DEP7"/>
<sequence length="235" mass="25464">MEAIVLAGGSANDPLAQKFGVASKTLMPYRGRPLVEYTLEALIQAGLEVILLGPSTPLNPAPQRALPDHGSLLANLEAGIHAAKGHKVLVATGDMPFLRAEAVRWVLENAPQAGFVYTIIARSTIEQRFPGMRRTYARIREGAFTGGNLVIIDRDLFFTALPLLRRALELRKKPLALAQMIGFGTLIKVILGRADIAGLEARVSQIIGVPARALITPYAEVGVDIDKEEDLAWLR</sequence>
<gene>
    <name evidence="3" type="ORF">ENS82_02970</name>
</gene>
<accession>A0A7C3DEP7</accession>